<proteinExistence type="predicted"/>
<protein>
    <submittedName>
        <fullName evidence="1">Uncharacterized protein</fullName>
    </submittedName>
</protein>
<organism evidence="1">
    <name type="scientific">marine sediment metagenome</name>
    <dbReference type="NCBI Taxonomy" id="412755"/>
    <lineage>
        <taxon>unclassified sequences</taxon>
        <taxon>metagenomes</taxon>
        <taxon>ecological metagenomes</taxon>
    </lineage>
</organism>
<dbReference type="AlphaFoldDB" id="A0A0F9B5Q0"/>
<accession>A0A0F9B5Q0</accession>
<comment type="caution">
    <text evidence="1">The sequence shown here is derived from an EMBL/GenBank/DDBJ whole genome shotgun (WGS) entry which is preliminary data.</text>
</comment>
<sequence length="272" mass="31932">MEKFEEEIAVIFGRNFHPPDGFLRNSVNNISITVECKSGLDEDITNLRDQLRFYSENENFKNVFIQGEERNEILIVCTNKCFNSVLNVVIDVKIVKNLIIWRVKKTYEDNFIIRKVYGTHIDGELDELMEEGVSVSPPYNLLLLTPNISMTSLIGTLGMRITANFIQSELEIDKFISNQNDIIIPYKKIKKAIEHLFILVQEIGELEGEKMIFRKRPKFSLIHKKIEFIYGLKKVELYDFLREKSLTEEAIEEFQRKKAPQRRINYWTSNNI</sequence>
<reference evidence="1" key="1">
    <citation type="journal article" date="2015" name="Nature">
        <title>Complex archaea that bridge the gap between prokaryotes and eukaryotes.</title>
        <authorList>
            <person name="Spang A."/>
            <person name="Saw J.H."/>
            <person name="Jorgensen S.L."/>
            <person name="Zaremba-Niedzwiedzka K."/>
            <person name="Martijn J."/>
            <person name="Lind A.E."/>
            <person name="van Eijk R."/>
            <person name="Schleper C."/>
            <person name="Guy L."/>
            <person name="Ettema T.J."/>
        </authorList>
    </citation>
    <scope>NUCLEOTIDE SEQUENCE</scope>
</reference>
<gene>
    <name evidence="1" type="ORF">LCGC14_2768270</name>
</gene>
<name>A0A0F9B5Q0_9ZZZZ</name>
<evidence type="ECO:0000313" key="1">
    <source>
        <dbReference type="EMBL" id="KKK85934.1"/>
    </source>
</evidence>
<dbReference type="EMBL" id="LAZR01051079">
    <property type="protein sequence ID" value="KKK85934.1"/>
    <property type="molecule type" value="Genomic_DNA"/>
</dbReference>